<name>A0ACC1HJ89_9FUNG</name>
<gene>
    <name evidence="1" type="ORF">EV182_007785</name>
</gene>
<protein>
    <submittedName>
        <fullName evidence="1">Uncharacterized protein</fullName>
    </submittedName>
</protein>
<accession>A0ACC1HJ89</accession>
<evidence type="ECO:0000313" key="2">
    <source>
        <dbReference type="Proteomes" id="UP001145114"/>
    </source>
</evidence>
<dbReference type="Proteomes" id="UP001145114">
    <property type="component" value="Unassembled WGS sequence"/>
</dbReference>
<sequence>MLAYPDLKGLFVALNAPRLSEHWHIVLVSAAAAFAIQKLSIPISALALGPRFRALSGDKKHKWGIQLVSMLHALEASIMSLWVFEDESLRQDPVYGFSYTAERIYAVSMG</sequence>
<dbReference type="EMBL" id="JAMZIH010003742">
    <property type="protein sequence ID" value="KAJ1676633.1"/>
    <property type="molecule type" value="Genomic_DNA"/>
</dbReference>
<keyword evidence="2" id="KW-1185">Reference proteome</keyword>
<reference evidence="1" key="1">
    <citation type="submission" date="2022-06" db="EMBL/GenBank/DDBJ databases">
        <title>Phylogenomic reconstructions and comparative analyses of Kickxellomycotina fungi.</title>
        <authorList>
            <person name="Reynolds N.K."/>
            <person name="Stajich J.E."/>
            <person name="Barry K."/>
            <person name="Grigoriev I.V."/>
            <person name="Crous P."/>
            <person name="Smith M.E."/>
        </authorList>
    </citation>
    <scope>NUCLEOTIDE SEQUENCE</scope>
    <source>
        <strain evidence="1">RSA 2271</strain>
    </source>
</reference>
<evidence type="ECO:0000313" key="1">
    <source>
        <dbReference type="EMBL" id="KAJ1676633.1"/>
    </source>
</evidence>
<organism evidence="1 2">
    <name type="scientific">Spiromyces aspiralis</name>
    <dbReference type="NCBI Taxonomy" id="68401"/>
    <lineage>
        <taxon>Eukaryota</taxon>
        <taxon>Fungi</taxon>
        <taxon>Fungi incertae sedis</taxon>
        <taxon>Zoopagomycota</taxon>
        <taxon>Kickxellomycotina</taxon>
        <taxon>Kickxellomycetes</taxon>
        <taxon>Kickxellales</taxon>
        <taxon>Kickxellaceae</taxon>
        <taxon>Spiromyces</taxon>
    </lineage>
</organism>
<comment type="caution">
    <text evidence="1">The sequence shown here is derived from an EMBL/GenBank/DDBJ whole genome shotgun (WGS) entry which is preliminary data.</text>
</comment>
<proteinExistence type="predicted"/>